<evidence type="ECO:0000256" key="5">
    <source>
        <dbReference type="ARBA" id="ARBA00023316"/>
    </source>
</evidence>
<evidence type="ECO:0000313" key="8">
    <source>
        <dbReference type="EMBL" id="PLX18366.1"/>
    </source>
</evidence>
<evidence type="ECO:0000256" key="3">
    <source>
        <dbReference type="ARBA" id="ARBA00022960"/>
    </source>
</evidence>
<evidence type="ECO:0000259" key="7">
    <source>
        <dbReference type="PROSITE" id="PS52029"/>
    </source>
</evidence>
<evidence type="ECO:0000256" key="1">
    <source>
        <dbReference type="ARBA" id="ARBA00004752"/>
    </source>
</evidence>
<comment type="caution">
    <text evidence="8">The sequence shown here is derived from an EMBL/GenBank/DDBJ whole genome shotgun (WGS) entry which is preliminary data.</text>
</comment>
<name>A0A2N5ZI84_MUIH1</name>
<dbReference type="GO" id="GO:0009252">
    <property type="term" value="P:peptidoglycan biosynthetic process"/>
    <property type="evidence" value="ECO:0007669"/>
    <property type="project" value="UniProtKB-UniPathway"/>
</dbReference>
<dbReference type="InterPro" id="IPR038063">
    <property type="entry name" value="Transpep_catalytic_dom"/>
</dbReference>
<evidence type="ECO:0000313" key="9">
    <source>
        <dbReference type="Proteomes" id="UP000234857"/>
    </source>
</evidence>
<sequence>MKRILISLMLIIALTTLVYSSEFYLISNVKQNKEISLYNSPQNGRELAVLGAGDIFEIVQKDEDGNRLVLDIDGNAGWISNDIFEKTSLVNISDRGLQRYYSDSVRNEERSDFDISKAEASPLIITVSLKGLTLHAKCALEGFYKVYPVGVGVKDKYGKSITPTSSSQNKEFFMTCTDRDNGWYYMKRRWSPQYFGGFPFIRLNVVNRKNQHTYGFHGPITKNKLGNWYLQRGYVSHGCMRMRGEDCQELYEMAHKYAGARVYIIEDYEYDEDGNIVDCDYPRW</sequence>
<feature type="active site" description="Proton donor/acceptor" evidence="6">
    <location>
        <position position="217"/>
    </location>
</feature>
<dbReference type="Gene3D" id="2.40.440.10">
    <property type="entry name" value="L,D-transpeptidase catalytic domain-like"/>
    <property type="match status" value="1"/>
</dbReference>
<keyword evidence="4 6" id="KW-0573">Peptidoglycan synthesis</keyword>
<keyword evidence="3 6" id="KW-0133">Cell shape</keyword>
<proteinExistence type="predicted"/>
<dbReference type="SUPFAM" id="SSF141523">
    <property type="entry name" value="L,D-transpeptidase catalytic domain-like"/>
    <property type="match status" value="1"/>
</dbReference>
<dbReference type="PROSITE" id="PS52029">
    <property type="entry name" value="LD_TPASE"/>
    <property type="match status" value="1"/>
</dbReference>
<dbReference type="UniPathway" id="UPA00219"/>
<dbReference type="GO" id="GO:0008360">
    <property type="term" value="P:regulation of cell shape"/>
    <property type="evidence" value="ECO:0007669"/>
    <property type="project" value="UniProtKB-UniRule"/>
</dbReference>
<dbReference type="AlphaFoldDB" id="A0A2N5ZI84"/>
<comment type="pathway">
    <text evidence="1 6">Cell wall biogenesis; peptidoglycan biosynthesis.</text>
</comment>
<organism evidence="8 9">
    <name type="scientific">Muiribacterium halophilum</name>
    <dbReference type="NCBI Taxonomy" id="2053465"/>
    <lineage>
        <taxon>Bacteria</taxon>
        <taxon>Candidatus Muiribacteriota</taxon>
        <taxon>Candidatus Muiribacteriia</taxon>
        <taxon>Candidatus Muiribacteriales</taxon>
        <taxon>Candidatus Muiribacteriaceae</taxon>
        <taxon>Candidatus Muiribacterium</taxon>
    </lineage>
</organism>
<keyword evidence="5 6" id="KW-0961">Cell wall biogenesis/degradation</keyword>
<evidence type="ECO:0000256" key="4">
    <source>
        <dbReference type="ARBA" id="ARBA00022984"/>
    </source>
</evidence>
<evidence type="ECO:0000256" key="2">
    <source>
        <dbReference type="ARBA" id="ARBA00022679"/>
    </source>
</evidence>
<dbReference type="CDD" id="cd16913">
    <property type="entry name" value="YkuD_like"/>
    <property type="match status" value="1"/>
</dbReference>
<accession>A0A2N5ZI84</accession>
<reference evidence="8 9" key="1">
    <citation type="submission" date="2017-11" db="EMBL/GenBank/DDBJ databases">
        <title>Genome-resolved metagenomics identifies genetic mobility, metabolic interactions, and unexpected diversity in perchlorate-reducing communities.</title>
        <authorList>
            <person name="Barnum T.P."/>
            <person name="Figueroa I.A."/>
            <person name="Carlstrom C.I."/>
            <person name="Lucas L.N."/>
            <person name="Engelbrektson A.L."/>
            <person name="Coates J.D."/>
        </authorList>
    </citation>
    <scope>NUCLEOTIDE SEQUENCE [LARGE SCALE GENOMIC DNA]</scope>
    <source>
        <strain evidence="8">BM706</strain>
    </source>
</reference>
<evidence type="ECO:0000256" key="6">
    <source>
        <dbReference type="PROSITE-ProRule" id="PRU01373"/>
    </source>
</evidence>
<protein>
    <recommendedName>
        <fullName evidence="7">L,D-TPase catalytic domain-containing protein</fullName>
    </recommendedName>
</protein>
<dbReference type="Pfam" id="PF03734">
    <property type="entry name" value="YkuD"/>
    <property type="match status" value="1"/>
</dbReference>
<dbReference type="GO" id="GO:0071555">
    <property type="term" value="P:cell wall organization"/>
    <property type="evidence" value="ECO:0007669"/>
    <property type="project" value="UniProtKB-UniRule"/>
</dbReference>
<dbReference type="GO" id="GO:0016740">
    <property type="term" value="F:transferase activity"/>
    <property type="evidence" value="ECO:0007669"/>
    <property type="project" value="UniProtKB-KW"/>
</dbReference>
<dbReference type="InterPro" id="IPR005490">
    <property type="entry name" value="LD_TPept_cat_dom"/>
</dbReference>
<feature type="domain" description="L,D-TPase catalytic" evidence="7">
    <location>
        <begin position="123"/>
        <end position="265"/>
    </location>
</feature>
<dbReference type="EMBL" id="PKTG01000064">
    <property type="protein sequence ID" value="PLX18366.1"/>
    <property type="molecule type" value="Genomic_DNA"/>
</dbReference>
<dbReference type="Proteomes" id="UP000234857">
    <property type="component" value="Unassembled WGS sequence"/>
</dbReference>
<feature type="active site" description="Nucleophile" evidence="6">
    <location>
        <position position="239"/>
    </location>
</feature>
<keyword evidence="2" id="KW-0808">Transferase</keyword>
<gene>
    <name evidence="8" type="ORF">C0601_04935</name>
</gene>